<dbReference type="Pfam" id="PF10552">
    <property type="entry name" value="ORF6C"/>
    <property type="match status" value="1"/>
</dbReference>
<sequence>MANEVQVFNFEQMNVRTVEIDDEVWFVAVDVAKALEIKNVSDALKRLDDDERGRFNLGRQGETNVISEAGLYRFIGGSRKKEAKQFMRWVNHEVLPSIRKTGGYQAQLALRLPENNAEMVQVIQNVNKETNRRIDEVETTVDELKDRFGLPASQAKSLEQARKRHIVTLLGGFESNAYQHLSGKTFRQIGGDFKDYFEVPRYDALPLSKFDEGMSYIKAWQLPTNLALQVRDLNLQTELEV</sequence>
<dbReference type="PROSITE" id="PS51750">
    <property type="entry name" value="BRO_N"/>
    <property type="match status" value="1"/>
</dbReference>
<dbReference type="Pfam" id="PF02498">
    <property type="entry name" value="Bro-N"/>
    <property type="match status" value="1"/>
</dbReference>
<reference evidence="3 4" key="1">
    <citation type="submission" date="2020-03" db="EMBL/GenBank/DDBJ databases">
        <title>Comparative genomics of Weissella paramesenteroides.</title>
        <authorList>
            <person name="Kant R."/>
            <person name="Takala T."/>
            <person name="Saris P."/>
        </authorList>
    </citation>
    <scope>NUCLEOTIDE SEQUENCE [LARGE SCALE GENOMIC DNA]</scope>
    <source>
        <strain evidence="3 4">SJ27-4</strain>
    </source>
</reference>
<gene>
    <name evidence="3" type="ORF">G9403_06480</name>
</gene>
<proteinExistence type="predicted"/>
<comment type="caution">
    <text evidence="3">The sequence shown here is derived from an EMBL/GenBank/DDBJ whole genome shotgun (WGS) entry which is preliminary data.</text>
</comment>
<name>A0ABD4XJ18_WEIPA</name>
<keyword evidence="1" id="KW-0175">Coiled coil</keyword>
<dbReference type="InterPro" id="IPR018878">
    <property type="entry name" value="ORF6C_dom"/>
</dbReference>
<dbReference type="PANTHER" id="PTHR36180:SF2">
    <property type="entry name" value="BRO FAMILY PROTEIN"/>
    <property type="match status" value="1"/>
</dbReference>
<dbReference type="Proteomes" id="UP001215461">
    <property type="component" value="Unassembled WGS sequence"/>
</dbReference>
<dbReference type="AlphaFoldDB" id="A0ABD4XJ18"/>
<dbReference type="EMBL" id="JAANXN010000007">
    <property type="protein sequence ID" value="MDF8371289.1"/>
    <property type="molecule type" value="Genomic_DNA"/>
</dbReference>
<evidence type="ECO:0000313" key="4">
    <source>
        <dbReference type="Proteomes" id="UP001215461"/>
    </source>
</evidence>
<dbReference type="SMART" id="SM01040">
    <property type="entry name" value="Bro-N"/>
    <property type="match status" value="1"/>
</dbReference>
<feature type="domain" description="Bro-N" evidence="2">
    <location>
        <begin position="2"/>
        <end position="102"/>
    </location>
</feature>
<evidence type="ECO:0000256" key="1">
    <source>
        <dbReference type="SAM" id="Coils"/>
    </source>
</evidence>
<dbReference type="InterPro" id="IPR003497">
    <property type="entry name" value="BRO_N_domain"/>
</dbReference>
<dbReference type="PANTHER" id="PTHR36180">
    <property type="entry name" value="DNA-BINDING PROTEIN-RELATED-RELATED"/>
    <property type="match status" value="1"/>
</dbReference>
<dbReference type="RefSeq" id="WP_277362331.1">
    <property type="nucleotide sequence ID" value="NZ_JAANXN010000007.1"/>
</dbReference>
<evidence type="ECO:0000313" key="3">
    <source>
        <dbReference type="EMBL" id="MDF8371289.1"/>
    </source>
</evidence>
<organism evidence="3 4">
    <name type="scientific">Weissella paramesenteroides</name>
    <name type="common">Leuconostoc paramesenteroides</name>
    <dbReference type="NCBI Taxonomy" id="1249"/>
    <lineage>
        <taxon>Bacteria</taxon>
        <taxon>Bacillati</taxon>
        <taxon>Bacillota</taxon>
        <taxon>Bacilli</taxon>
        <taxon>Lactobacillales</taxon>
        <taxon>Lactobacillaceae</taxon>
        <taxon>Weissella</taxon>
    </lineage>
</organism>
<evidence type="ECO:0000259" key="2">
    <source>
        <dbReference type="PROSITE" id="PS51750"/>
    </source>
</evidence>
<feature type="coiled-coil region" evidence="1">
    <location>
        <begin position="120"/>
        <end position="147"/>
    </location>
</feature>
<protein>
    <recommendedName>
        <fullName evidence="2">Bro-N domain-containing protein</fullName>
    </recommendedName>
</protein>
<accession>A0ABD4XJ18</accession>